<evidence type="ECO:0000313" key="2">
    <source>
        <dbReference type="EMBL" id="MDN0077431.1"/>
    </source>
</evidence>
<proteinExistence type="predicted"/>
<dbReference type="InterPro" id="IPR050678">
    <property type="entry name" value="DNA_Partitioning_ATPase"/>
</dbReference>
<dbReference type="RefSeq" id="WP_289832068.1">
    <property type="nucleotide sequence ID" value="NZ_JAUEDK010000067.1"/>
</dbReference>
<dbReference type="PANTHER" id="PTHR13696:SF99">
    <property type="entry name" value="COBYRINIC ACID AC-DIAMIDE SYNTHASE"/>
    <property type="match status" value="1"/>
</dbReference>
<keyword evidence="3" id="KW-1185">Reference proteome</keyword>
<dbReference type="Pfam" id="PF13614">
    <property type="entry name" value="AAA_31"/>
    <property type="match status" value="1"/>
</dbReference>
<name>A0ABT7XUF3_9NEIS</name>
<accession>A0ABT7XUF3</accession>
<dbReference type="EMBL" id="JAUEDK010000067">
    <property type="protein sequence ID" value="MDN0077431.1"/>
    <property type="molecule type" value="Genomic_DNA"/>
</dbReference>
<dbReference type="Proteomes" id="UP001168540">
    <property type="component" value="Unassembled WGS sequence"/>
</dbReference>
<feature type="domain" description="AAA" evidence="1">
    <location>
        <begin position="3"/>
        <end position="178"/>
    </location>
</feature>
<organism evidence="2 3">
    <name type="scientific">Crenobacter oryzisoli</name>
    <dbReference type="NCBI Taxonomy" id="3056844"/>
    <lineage>
        <taxon>Bacteria</taxon>
        <taxon>Pseudomonadati</taxon>
        <taxon>Pseudomonadota</taxon>
        <taxon>Betaproteobacteria</taxon>
        <taxon>Neisseriales</taxon>
        <taxon>Neisseriaceae</taxon>
        <taxon>Crenobacter</taxon>
    </lineage>
</organism>
<dbReference type="CDD" id="cd02042">
    <property type="entry name" value="ParAB_family"/>
    <property type="match status" value="1"/>
</dbReference>
<reference evidence="2" key="1">
    <citation type="submission" date="2023-06" db="EMBL/GenBank/DDBJ databases">
        <authorList>
            <person name="Zhang S."/>
        </authorList>
    </citation>
    <scope>NUCLEOTIDE SEQUENCE</scope>
    <source>
        <strain evidence="2">SG2303</strain>
    </source>
</reference>
<dbReference type="InterPro" id="IPR027417">
    <property type="entry name" value="P-loop_NTPase"/>
</dbReference>
<dbReference type="InterPro" id="IPR025669">
    <property type="entry name" value="AAA_dom"/>
</dbReference>
<comment type="caution">
    <text evidence="2">The sequence shown here is derived from an EMBL/GenBank/DDBJ whole genome shotgun (WGS) entry which is preliminary data.</text>
</comment>
<dbReference type="PIRSF" id="PIRSF009320">
    <property type="entry name" value="Nuc_binding_HP_1000"/>
    <property type="match status" value="1"/>
</dbReference>
<protein>
    <submittedName>
        <fullName evidence="2">ParA family protein</fullName>
    </submittedName>
</protein>
<dbReference type="SUPFAM" id="SSF52540">
    <property type="entry name" value="P-loop containing nucleoside triphosphate hydrolases"/>
    <property type="match status" value="1"/>
</dbReference>
<evidence type="ECO:0000313" key="3">
    <source>
        <dbReference type="Proteomes" id="UP001168540"/>
    </source>
</evidence>
<sequence>MAKTIASATQKGGVGKTTSTVNLADAFVRRGRKVLLIDLDPQSNATSVLSEVNPNSLRHTTTELILDPDPAVATACIRPSRIEGLDLVASSIRLARAAETELIRRNTTTLSKRISLLKDVYDIILLDCPPNLGRLTGNALCAADYYLVPLKGGDIYSLDGFDDLEMTVREARDDNPKLTRLGVFFNAFDGRKNVAKLLAKTANERFGVEMFKTCVPDAVAFQEAAVMSKTVLETQRDGTAAKAIVELADEILARLGMGAQHGQA</sequence>
<evidence type="ECO:0000259" key="1">
    <source>
        <dbReference type="Pfam" id="PF13614"/>
    </source>
</evidence>
<dbReference type="PANTHER" id="PTHR13696">
    <property type="entry name" value="P-LOOP CONTAINING NUCLEOSIDE TRIPHOSPHATE HYDROLASE"/>
    <property type="match status" value="1"/>
</dbReference>
<dbReference type="Gene3D" id="3.40.50.300">
    <property type="entry name" value="P-loop containing nucleotide triphosphate hydrolases"/>
    <property type="match status" value="1"/>
</dbReference>
<gene>
    <name evidence="2" type="ORF">QU481_21635</name>
</gene>